<evidence type="ECO:0000256" key="1">
    <source>
        <dbReference type="SAM" id="MobiDB-lite"/>
    </source>
</evidence>
<comment type="caution">
    <text evidence="2">The sequence shown here is derived from an EMBL/GenBank/DDBJ whole genome shotgun (WGS) entry which is preliminary data.</text>
</comment>
<evidence type="ECO:0000313" key="2">
    <source>
        <dbReference type="EMBL" id="GGQ65130.1"/>
    </source>
</evidence>
<dbReference type="AlphaFoldDB" id="A0A918ETC7"/>
<feature type="region of interest" description="Disordered" evidence="1">
    <location>
        <begin position="47"/>
        <end position="75"/>
    </location>
</feature>
<dbReference type="Gene3D" id="3.10.180.10">
    <property type="entry name" value="2,3-Dihydroxybiphenyl 1,2-Dioxygenase, domain 1"/>
    <property type="match status" value="1"/>
</dbReference>
<reference evidence="2" key="1">
    <citation type="journal article" date="2014" name="Int. J. Syst. Evol. Microbiol.">
        <title>Complete genome sequence of Corynebacterium casei LMG S-19264T (=DSM 44701T), isolated from a smear-ripened cheese.</title>
        <authorList>
            <consortium name="US DOE Joint Genome Institute (JGI-PGF)"/>
            <person name="Walter F."/>
            <person name="Albersmeier A."/>
            <person name="Kalinowski J."/>
            <person name="Ruckert C."/>
        </authorList>
    </citation>
    <scope>NUCLEOTIDE SEQUENCE</scope>
    <source>
        <strain evidence="2">JCM 4403</strain>
    </source>
</reference>
<feature type="compositionally biased region" description="Low complexity" evidence="1">
    <location>
        <begin position="62"/>
        <end position="75"/>
    </location>
</feature>
<evidence type="ECO:0000313" key="3">
    <source>
        <dbReference type="Proteomes" id="UP000656732"/>
    </source>
</evidence>
<accession>A0A918ETC7</accession>
<dbReference type="Proteomes" id="UP000656732">
    <property type="component" value="Unassembled WGS sequence"/>
</dbReference>
<dbReference type="InterPro" id="IPR029068">
    <property type="entry name" value="Glyas_Bleomycin-R_OHBP_Dase"/>
</dbReference>
<organism evidence="2 3">
    <name type="scientific">Streptomyces pilosus</name>
    <dbReference type="NCBI Taxonomy" id="28893"/>
    <lineage>
        <taxon>Bacteria</taxon>
        <taxon>Bacillati</taxon>
        <taxon>Actinomycetota</taxon>
        <taxon>Actinomycetes</taxon>
        <taxon>Kitasatosporales</taxon>
        <taxon>Streptomycetaceae</taxon>
        <taxon>Streptomyces</taxon>
    </lineage>
</organism>
<proteinExistence type="predicted"/>
<gene>
    <name evidence="2" type="ORF">GCM10010280_09610</name>
</gene>
<dbReference type="EMBL" id="BMTU01000001">
    <property type="protein sequence ID" value="GGQ65130.1"/>
    <property type="molecule type" value="Genomic_DNA"/>
</dbReference>
<name>A0A918ETC7_9ACTN</name>
<reference evidence="2" key="2">
    <citation type="submission" date="2020-09" db="EMBL/GenBank/DDBJ databases">
        <authorList>
            <person name="Sun Q."/>
            <person name="Ohkuma M."/>
        </authorList>
    </citation>
    <scope>NUCLEOTIDE SEQUENCE</scope>
    <source>
        <strain evidence="2">JCM 4403</strain>
    </source>
</reference>
<keyword evidence="3" id="KW-1185">Reference proteome</keyword>
<protein>
    <submittedName>
        <fullName evidence="2">Uncharacterized protein</fullName>
    </submittedName>
</protein>
<sequence>MIGPGLQVRLARPSRDLAAAERCYAGGLALAVLWRTTERVPGEHDLLMVGPPGAADRPVAAGGTRRTTRTGRSTA</sequence>